<dbReference type="Proteomes" id="UP000663828">
    <property type="component" value="Unassembled WGS sequence"/>
</dbReference>
<feature type="domain" description="EGF-like" evidence="8">
    <location>
        <begin position="992"/>
        <end position="1033"/>
    </location>
</feature>
<feature type="transmembrane region" description="Helical" evidence="7">
    <location>
        <begin position="1294"/>
        <end position="1315"/>
    </location>
</feature>
<feature type="domain" description="G-protein coupled receptors family 1 profile" evidence="9">
    <location>
        <begin position="1274"/>
        <end position="1530"/>
    </location>
</feature>
<evidence type="ECO:0000313" key="10">
    <source>
        <dbReference type="EMBL" id="CAF1407342.1"/>
    </source>
</evidence>
<evidence type="ECO:0000313" key="11">
    <source>
        <dbReference type="Proteomes" id="UP000663828"/>
    </source>
</evidence>
<dbReference type="PANTHER" id="PTHR24033">
    <property type="entry name" value="EGF-LIKE DOMAIN-CONTAINING PROTEIN"/>
    <property type="match status" value="1"/>
</dbReference>
<feature type="transmembrane region" description="Helical" evidence="7">
    <location>
        <begin position="1479"/>
        <end position="1498"/>
    </location>
</feature>
<evidence type="ECO:0000259" key="9">
    <source>
        <dbReference type="PROSITE" id="PS50262"/>
    </source>
</evidence>
<feature type="transmembrane region" description="Helical" evidence="7">
    <location>
        <begin position="1510"/>
        <end position="1532"/>
    </location>
</feature>
<keyword evidence="11" id="KW-1185">Reference proteome</keyword>
<dbReference type="Gene3D" id="4.10.400.10">
    <property type="entry name" value="Low-density Lipoprotein Receptor"/>
    <property type="match status" value="1"/>
</dbReference>
<comment type="caution">
    <text evidence="10">The sequence shown here is derived from an EMBL/GenBank/DDBJ whole genome shotgun (WGS) entry which is preliminary data.</text>
</comment>
<protein>
    <submittedName>
        <fullName evidence="10">Uncharacterized protein</fullName>
    </submittedName>
</protein>
<evidence type="ECO:0000256" key="7">
    <source>
        <dbReference type="SAM" id="Phobius"/>
    </source>
</evidence>
<dbReference type="InterPro" id="IPR036055">
    <property type="entry name" value="LDL_receptor-like_sf"/>
</dbReference>
<dbReference type="SMART" id="SM00181">
    <property type="entry name" value="EGF"/>
    <property type="match status" value="5"/>
</dbReference>
<dbReference type="SUPFAM" id="SSF57196">
    <property type="entry name" value="EGF/Laminin"/>
    <property type="match status" value="1"/>
</dbReference>
<dbReference type="CDD" id="cd00054">
    <property type="entry name" value="EGF_CA"/>
    <property type="match status" value="2"/>
</dbReference>
<feature type="domain" description="EGF-like" evidence="8">
    <location>
        <begin position="922"/>
        <end position="959"/>
    </location>
</feature>
<feature type="disulfide bond" evidence="6">
    <location>
        <begin position="926"/>
        <end position="936"/>
    </location>
</feature>
<keyword evidence="6" id="KW-0245">EGF-like domain</keyword>
<dbReference type="PROSITE" id="PS01186">
    <property type="entry name" value="EGF_2"/>
    <property type="match status" value="2"/>
</dbReference>
<keyword evidence="4 7" id="KW-0472">Membrane</keyword>
<feature type="transmembrane region" description="Helical" evidence="7">
    <location>
        <begin position="1431"/>
        <end position="1453"/>
    </location>
</feature>
<dbReference type="Gene3D" id="2.10.25.10">
    <property type="entry name" value="Laminin"/>
    <property type="match status" value="1"/>
</dbReference>
<proteinExistence type="predicted"/>
<comment type="caution">
    <text evidence="6">Lacks conserved residue(s) required for the propagation of feature annotation.</text>
</comment>
<gene>
    <name evidence="10" type="ORF">XAT740_LOCUS34485</name>
</gene>
<sequence length="1558" mass="181107">MLYFILIFIQTTTIIIDTSFLYKANRSSERVFDCFHADTIDDFHRQEKPLLRTNYLVPYCRRLLPTDAVNETEGYIENIHTFKSLRLQEITSEDLLKWSIAIDVIEQYAVYLDTNDTEFDEFIFNNCSSFWFGSRCQYTFALNTSIESFNDLVSAALQNREKHKENLTIHACYPYVYGCYRGPDPMCLDWREICDGKIDCIGDHFGIDEQYCHELEVNECHDDEYRCHNGAQCVPLEFFRDGHTSTDCLDGTDESRKPRRLSNFDNTDHSVCINSMRFACEERTCRSPRYFSCGDGICKDWYPNHNLVTYTLDSCKSTGRFASYSRAIHQYRQEYTSDCYKLLFCKLRFYFILTNDAYTEEDCLSEDRRTSFNCTEEYLPFPIQPIFSGYFQPVYSVKNLIQSFPGYVQPAYICNKPQVCSYLPKATTQMNGLDCRRFQANHLESFYLESNLKKVARVCALMGNINTYPSNSSSLFYCEHSRRYISKHRLIDGLEDCHNEEDEVYLNSCSLNDTQRFMCTSEDKCLSPVGIGFDPPDCKDKKDQKVESDHKSVYPRLCNGIPDFILEGHESDETNCQWWPCFTPYTRCDNYFQCLNGIDETNCPSVNCGSNEYKCDIVNSTDYYCIPQEYVYELRLNCTEVQMNGRLCRELHYSDNLTVNINHDYVSWKNKTCLSEKDICNYSPVNDENFLCQNIETAGISICSTVLFDPYKNKTTCTLTTGEFYLRNSYFFSTWNLGYSPPVINKTSLIAQRPDNITAKKLLAVNTPKELIEHCNRGLVIYEGKSYEPKCLCPPNYFGDRCQWQNQRVSLTLQLRALGSYEQKLTRLHMLIYLINDEDQIIHDYAQISYIPSIDCNTKYNRYLLYPNQPKDTNSTYSIRIDAYNSITRTHYASWHLAILFPFLPVNRVSTQIRIPSIRSQSSDNCSTDCGNHGKCYDYINSIGSFCLCDSGYSGRFCNLTYSCSCSLDSPCLNASICFCPLDKFGPRCYLQHTLCQRNPCKNNGRCMPDYHSENKQGFVCVCIDGYTGTYCEHQSTSITLAFKVDLIPSFVFVHTITSFDQKMHERMTTFQKIPFDQDSTIVYVKQTFHLLFIEFSSNYYLILIREEHIPSEHITMDLTANHQCINITDLLNSTIMNYTNLRRLKYYQLPCLSNPNLQCFYDEKHICICDRSRFSNCFEFNHTMSYDCQRSDYCENHGECFQGNATCPTMAQCMCKKCYYGSKCQLTTEGFSLSLDVIFGYRIKPFVPFFRQQIAVKVTAAVTMIMFVLGLLNGSLSILIFRRKTVLQMGSGVYLLINSVVSLLTITVFTIKYWQMIAFHTNYITNRSLIHFSCKLTDVLLKTLLSLGDWLSACVAIERAFISIQGVRFNKSVSKRIPRYVVPLLLSLTGISYIHDLIFRELFDDDDEDKIWCIVKYSPKVKVFNKFINIFHFLTPFIINCLSAAIIIIQMFRIRRQVETKYSLTTLLYVQIQEHKHLLISSCILIVLNIPRLVISFLTGCMESARKPWLFLIGYYISFVPPLLILVIFVLPSEKYKQEFRVIVRKLFAFNRRDVTT</sequence>
<organism evidence="10 11">
    <name type="scientific">Adineta ricciae</name>
    <name type="common">Rotifer</name>
    <dbReference type="NCBI Taxonomy" id="249248"/>
    <lineage>
        <taxon>Eukaryota</taxon>
        <taxon>Metazoa</taxon>
        <taxon>Spiralia</taxon>
        <taxon>Gnathifera</taxon>
        <taxon>Rotifera</taxon>
        <taxon>Eurotatoria</taxon>
        <taxon>Bdelloidea</taxon>
        <taxon>Adinetida</taxon>
        <taxon>Adinetidae</taxon>
        <taxon>Adineta</taxon>
    </lineage>
</organism>
<dbReference type="PROSITE" id="PS50026">
    <property type="entry name" value="EGF_3"/>
    <property type="match status" value="2"/>
</dbReference>
<dbReference type="PROSITE" id="PS50068">
    <property type="entry name" value="LDLRA_2"/>
    <property type="match status" value="1"/>
</dbReference>
<accession>A0A815LHQ0</accession>
<dbReference type="PROSITE" id="PS50262">
    <property type="entry name" value="G_PROTEIN_RECEP_F1_2"/>
    <property type="match status" value="1"/>
</dbReference>
<feature type="transmembrane region" description="Helical" evidence="7">
    <location>
        <begin position="1351"/>
        <end position="1369"/>
    </location>
</feature>
<evidence type="ECO:0000256" key="6">
    <source>
        <dbReference type="PROSITE-ProRule" id="PRU00076"/>
    </source>
</evidence>
<evidence type="ECO:0000256" key="3">
    <source>
        <dbReference type="ARBA" id="ARBA00022989"/>
    </source>
</evidence>
<dbReference type="EMBL" id="CAJNOR010003373">
    <property type="protein sequence ID" value="CAF1407342.1"/>
    <property type="molecule type" value="Genomic_DNA"/>
</dbReference>
<dbReference type="SMART" id="SM00192">
    <property type="entry name" value="LDLa"/>
    <property type="match status" value="4"/>
</dbReference>
<keyword evidence="2 7" id="KW-0812">Transmembrane</keyword>
<dbReference type="SUPFAM" id="SSF81321">
    <property type="entry name" value="Family A G protein-coupled receptor-like"/>
    <property type="match status" value="1"/>
</dbReference>
<dbReference type="Gene3D" id="1.20.1070.10">
    <property type="entry name" value="Rhodopsin 7-helix transmembrane proteins"/>
    <property type="match status" value="1"/>
</dbReference>
<feature type="disulfide bond" evidence="6">
    <location>
        <begin position="949"/>
        <end position="958"/>
    </location>
</feature>
<feature type="transmembrane region" description="Helical" evidence="7">
    <location>
        <begin position="1259"/>
        <end position="1282"/>
    </location>
</feature>
<feature type="disulfide bond" evidence="6">
    <location>
        <begin position="930"/>
        <end position="947"/>
    </location>
</feature>
<keyword evidence="3 7" id="KW-1133">Transmembrane helix</keyword>
<evidence type="ECO:0000259" key="8">
    <source>
        <dbReference type="PROSITE" id="PS50026"/>
    </source>
</evidence>
<evidence type="ECO:0000256" key="5">
    <source>
        <dbReference type="ARBA" id="ARBA00023157"/>
    </source>
</evidence>
<keyword evidence="5 6" id="KW-1015">Disulfide bond</keyword>
<feature type="transmembrane region" description="Helical" evidence="7">
    <location>
        <begin position="1381"/>
        <end position="1400"/>
    </location>
</feature>
<dbReference type="PROSITE" id="PS00022">
    <property type="entry name" value="EGF_1"/>
    <property type="match status" value="4"/>
</dbReference>
<comment type="subcellular location">
    <subcellularLocation>
        <location evidence="1">Membrane</location>
    </subcellularLocation>
</comment>
<evidence type="ECO:0000256" key="1">
    <source>
        <dbReference type="ARBA" id="ARBA00004370"/>
    </source>
</evidence>
<dbReference type="InterPro" id="IPR002172">
    <property type="entry name" value="LDrepeatLR_classA_rpt"/>
</dbReference>
<feature type="disulfide bond" evidence="6">
    <location>
        <begin position="1023"/>
        <end position="1032"/>
    </location>
</feature>
<evidence type="ECO:0000256" key="2">
    <source>
        <dbReference type="ARBA" id="ARBA00022692"/>
    </source>
</evidence>
<dbReference type="InterPro" id="IPR051830">
    <property type="entry name" value="NOTCH_homolog"/>
</dbReference>
<dbReference type="GO" id="GO:0016020">
    <property type="term" value="C:membrane"/>
    <property type="evidence" value="ECO:0007669"/>
    <property type="project" value="UniProtKB-SubCell"/>
</dbReference>
<dbReference type="PANTHER" id="PTHR24033:SF151">
    <property type="entry name" value="NOTCH 2"/>
    <property type="match status" value="1"/>
</dbReference>
<dbReference type="InterPro" id="IPR000742">
    <property type="entry name" value="EGF"/>
</dbReference>
<evidence type="ECO:0000256" key="4">
    <source>
        <dbReference type="ARBA" id="ARBA00023136"/>
    </source>
</evidence>
<reference evidence="10" key="1">
    <citation type="submission" date="2021-02" db="EMBL/GenBank/DDBJ databases">
        <authorList>
            <person name="Nowell W R."/>
        </authorList>
    </citation>
    <scope>NUCLEOTIDE SEQUENCE</scope>
</reference>
<dbReference type="InterPro" id="IPR017452">
    <property type="entry name" value="GPCR_Rhodpsn_7TM"/>
</dbReference>
<name>A0A815LHQ0_ADIRI</name>